<dbReference type="EMBL" id="CP133622">
    <property type="protein sequence ID" value="WMV54458.1"/>
    <property type="molecule type" value="Genomic_DNA"/>
</dbReference>
<reference evidence="1" key="1">
    <citation type="submission" date="2023-08" db="EMBL/GenBank/DDBJ databases">
        <title>A de novo genome assembly of Solanum verrucosum Schlechtendal, a Mexican diploid species geographically isolated from the other diploid A-genome species in potato relatives.</title>
        <authorList>
            <person name="Hosaka K."/>
        </authorList>
    </citation>
    <scope>NUCLEOTIDE SEQUENCE</scope>
    <source>
        <tissue evidence="1">Young leaves</tissue>
    </source>
</reference>
<organism evidence="1 2">
    <name type="scientific">Solanum verrucosum</name>
    <dbReference type="NCBI Taxonomy" id="315347"/>
    <lineage>
        <taxon>Eukaryota</taxon>
        <taxon>Viridiplantae</taxon>
        <taxon>Streptophyta</taxon>
        <taxon>Embryophyta</taxon>
        <taxon>Tracheophyta</taxon>
        <taxon>Spermatophyta</taxon>
        <taxon>Magnoliopsida</taxon>
        <taxon>eudicotyledons</taxon>
        <taxon>Gunneridae</taxon>
        <taxon>Pentapetalae</taxon>
        <taxon>asterids</taxon>
        <taxon>lamiids</taxon>
        <taxon>Solanales</taxon>
        <taxon>Solanaceae</taxon>
        <taxon>Solanoideae</taxon>
        <taxon>Solaneae</taxon>
        <taxon>Solanum</taxon>
    </lineage>
</organism>
<gene>
    <name evidence="1" type="ORF">MTR67_047843</name>
</gene>
<evidence type="ECO:0000313" key="2">
    <source>
        <dbReference type="Proteomes" id="UP001234989"/>
    </source>
</evidence>
<proteinExistence type="predicted"/>
<dbReference type="Proteomes" id="UP001234989">
    <property type="component" value="Chromosome 11"/>
</dbReference>
<keyword evidence="2" id="KW-1185">Reference proteome</keyword>
<name>A0AAF0UWI9_SOLVR</name>
<dbReference type="AlphaFoldDB" id="A0AAF0UWI9"/>
<sequence length="29" mass="3311">MAHHKTLSAQVGSTRRWMLILITCVCIIK</sequence>
<evidence type="ECO:0000313" key="1">
    <source>
        <dbReference type="EMBL" id="WMV54458.1"/>
    </source>
</evidence>
<protein>
    <submittedName>
        <fullName evidence="1">Uncharacterized protein</fullName>
    </submittedName>
</protein>
<accession>A0AAF0UWI9</accession>